<dbReference type="Proteomes" id="UP001162501">
    <property type="component" value="Chromosome 9"/>
</dbReference>
<reference evidence="1" key="1">
    <citation type="submission" date="2023-05" db="EMBL/GenBank/DDBJ databases">
        <authorList>
            <consortium name="ELIXIR-Norway"/>
        </authorList>
    </citation>
    <scope>NUCLEOTIDE SEQUENCE</scope>
</reference>
<gene>
    <name evidence="1" type="ORF">MRATA1EN22A_LOCUS27945</name>
</gene>
<proteinExistence type="predicted"/>
<sequence length="87" mass="9560">MGRPSWRQKRMDQVGRGSEHSAALEGSVPGPRLTARLQPRPQLPPPAPVPPLQGPVPNTRLPRCPLSREEGGRTLSPKDQSTGIRRR</sequence>
<evidence type="ECO:0000313" key="2">
    <source>
        <dbReference type="Proteomes" id="UP001162501"/>
    </source>
</evidence>
<reference evidence="1" key="2">
    <citation type="submission" date="2025-03" db="EMBL/GenBank/DDBJ databases">
        <authorList>
            <consortium name="ELIXIR-Norway"/>
            <consortium name="Elixir Norway"/>
        </authorList>
    </citation>
    <scope>NUCLEOTIDE SEQUENCE</scope>
</reference>
<dbReference type="EMBL" id="OX596093">
    <property type="protein sequence ID" value="CAN0569262.1"/>
    <property type="molecule type" value="Genomic_DNA"/>
</dbReference>
<evidence type="ECO:0000313" key="1">
    <source>
        <dbReference type="EMBL" id="CAN0569262.1"/>
    </source>
</evidence>
<name>A0AC60AA61_RANTA</name>
<organism evidence="1 2">
    <name type="scientific">Rangifer tarandus platyrhynchus</name>
    <name type="common">Svalbard reindeer</name>
    <dbReference type="NCBI Taxonomy" id="3082113"/>
    <lineage>
        <taxon>Eukaryota</taxon>
        <taxon>Metazoa</taxon>
        <taxon>Chordata</taxon>
        <taxon>Craniata</taxon>
        <taxon>Vertebrata</taxon>
        <taxon>Euteleostomi</taxon>
        <taxon>Mammalia</taxon>
        <taxon>Eutheria</taxon>
        <taxon>Laurasiatheria</taxon>
        <taxon>Artiodactyla</taxon>
        <taxon>Ruminantia</taxon>
        <taxon>Pecora</taxon>
        <taxon>Cervidae</taxon>
        <taxon>Odocoileinae</taxon>
        <taxon>Rangifer</taxon>
    </lineage>
</organism>
<accession>A0AC60AA61</accession>
<protein>
    <submittedName>
        <fullName evidence="1">Uncharacterized protein</fullName>
    </submittedName>
</protein>